<dbReference type="Proteomes" id="UP000541444">
    <property type="component" value="Unassembled WGS sequence"/>
</dbReference>
<comment type="caution">
    <text evidence="2">The sequence shown here is derived from an EMBL/GenBank/DDBJ whole genome shotgun (WGS) entry which is preliminary data.</text>
</comment>
<reference evidence="2 3" key="1">
    <citation type="journal article" date="2020" name="IScience">
        <title>Genome Sequencing of the Endangered Kingdonia uniflora (Circaeasteraceae, Ranunculales) Reveals Potential Mechanisms of Evolutionary Specialization.</title>
        <authorList>
            <person name="Sun Y."/>
            <person name="Deng T."/>
            <person name="Zhang A."/>
            <person name="Moore M.J."/>
            <person name="Landis J.B."/>
            <person name="Lin N."/>
            <person name="Zhang H."/>
            <person name="Zhang X."/>
            <person name="Huang J."/>
            <person name="Zhang X."/>
            <person name="Sun H."/>
            <person name="Wang H."/>
        </authorList>
    </citation>
    <scope>NUCLEOTIDE SEQUENCE [LARGE SCALE GENOMIC DNA]</scope>
    <source>
        <strain evidence="2">TB1705</strain>
        <tissue evidence="2">Leaf</tissue>
    </source>
</reference>
<gene>
    <name evidence="2" type="ORF">GIB67_004566</name>
</gene>
<keyword evidence="3" id="KW-1185">Reference proteome</keyword>
<accession>A0A7J7ML70</accession>
<dbReference type="EMBL" id="JACGCM010001419">
    <property type="protein sequence ID" value="KAF6155572.1"/>
    <property type="molecule type" value="Genomic_DNA"/>
</dbReference>
<organism evidence="2 3">
    <name type="scientific">Kingdonia uniflora</name>
    <dbReference type="NCBI Taxonomy" id="39325"/>
    <lineage>
        <taxon>Eukaryota</taxon>
        <taxon>Viridiplantae</taxon>
        <taxon>Streptophyta</taxon>
        <taxon>Embryophyta</taxon>
        <taxon>Tracheophyta</taxon>
        <taxon>Spermatophyta</taxon>
        <taxon>Magnoliopsida</taxon>
        <taxon>Ranunculales</taxon>
        <taxon>Circaeasteraceae</taxon>
        <taxon>Kingdonia</taxon>
    </lineage>
</organism>
<sequence length="190" mass="21508">MNTPNLINHVRNNNLELSNRLIVQRARRERERQLREPKVSTLPNPLIRTNSRLSTPSITQRTRKERESQQIEFASIEAPIVEDVESFIENKLPIPINPTIQIASNLPSSTFEIGESSSAPANVIHHYVEQHYNSSDNDEAEHVNVNQVEVQLDDEAEHVNVNQVKSPIGTSFPGINGRCMYTFLCTSLEG</sequence>
<name>A0A7J7ML70_9MAGN</name>
<evidence type="ECO:0000313" key="3">
    <source>
        <dbReference type="Proteomes" id="UP000541444"/>
    </source>
</evidence>
<feature type="compositionally biased region" description="Polar residues" evidence="1">
    <location>
        <begin position="41"/>
        <end position="60"/>
    </location>
</feature>
<evidence type="ECO:0000313" key="2">
    <source>
        <dbReference type="EMBL" id="KAF6155572.1"/>
    </source>
</evidence>
<feature type="region of interest" description="Disordered" evidence="1">
    <location>
        <begin position="32"/>
        <end position="66"/>
    </location>
</feature>
<proteinExistence type="predicted"/>
<evidence type="ECO:0000256" key="1">
    <source>
        <dbReference type="SAM" id="MobiDB-lite"/>
    </source>
</evidence>
<protein>
    <submittedName>
        <fullName evidence="2">Uncharacterized protein</fullName>
    </submittedName>
</protein>
<dbReference type="AlphaFoldDB" id="A0A7J7ML70"/>